<dbReference type="SMART" id="SM00479">
    <property type="entry name" value="EXOIII"/>
    <property type="match status" value="1"/>
</dbReference>
<dbReference type="PANTHER" id="PTHR30231:SF41">
    <property type="entry name" value="DNA POLYMERASE III SUBUNIT EPSILON"/>
    <property type="match status" value="1"/>
</dbReference>
<dbReference type="GO" id="GO:0003887">
    <property type="term" value="F:DNA-directed DNA polymerase activity"/>
    <property type="evidence" value="ECO:0007669"/>
    <property type="project" value="InterPro"/>
</dbReference>
<dbReference type="InterPro" id="IPR013520">
    <property type="entry name" value="Ribonucl_H"/>
</dbReference>
<dbReference type="KEGG" id="tle:Tlet_1374"/>
<dbReference type="RefSeq" id="WP_012003407.1">
    <property type="nucleotide sequence ID" value="NC_009828.1"/>
</dbReference>
<dbReference type="GO" id="GO:0003677">
    <property type="term" value="F:DNA binding"/>
    <property type="evidence" value="ECO:0007669"/>
    <property type="project" value="InterPro"/>
</dbReference>
<dbReference type="CDD" id="cd06127">
    <property type="entry name" value="DEDDh"/>
    <property type="match status" value="1"/>
</dbReference>
<dbReference type="SUPFAM" id="SSF53098">
    <property type="entry name" value="Ribonuclease H-like"/>
    <property type="match status" value="1"/>
</dbReference>
<evidence type="ECO:0000313" key="2">
    <source>
        <dbReference type="EMBL" id="ABV33931.1"/>
    </source>
</evidence>
<name>A8F6Z7_PSELT</name>
<organism evidence="2 3">
    <name type="scientific">Pseudothermotoga lettingae (strain ATCC BAA-301 / DSM 14385 / NBRC 107922 / TMO)</name>
    <name type="common">Thermotoga lettingae</name>
    <dbReference type="NCBI Taxonomy" id="416591"/>
    <lineage>
        <taxon>Bacteria</taxon>
        <taxon>Thermotogati</taxon>
        <taxon>Thermotogota</taxon>
        <taxon>Thermotogae</taxon>
        <taxon>Thermotogales</taxon>
        <taxon>Thermotogaceae</taxon>
        <taxon>Pseudothermotoga</taxon>
    </lineage>
</organism>
<dbReference type="GO" id="GO:0045004">
    <property type="term" value="P:DNA replication proofreading"/>
    <property type="evidence" value="ECO:0007669"/>
    <property type="project" value="TreeGrafter"/>
</dbReference>
<dbReference type="HOGENOM" id="CLU_047806_7_1_0"/>
<dbReference type="Gene3D" id="3.30.420.10">
    <property type="entry name" value="Ribonuclease H-like superfamily/Ribonuclease H"/>
    <property type="match status" value="1"/>
</dbReference>
<accession>A8F6Z7</accession>
<dbReference type="STRING" id="416591.Tlet_1374"/>
<proteinExistence type="predicted"/>
<reference evidence="2 3" key="1">
    <citation type="submission" date="2007-08" db="EMBL/GenBank/DDBJ databases">
        <title>Complete sequence of Thermotoga lettingae TMO.</title>
        <authorList>
            <consortium name="US DOE Joint Genome Institute"/>
            <person name="Copeland A."/>
            <person name="Lucas S."/>
            <person name="Lapidus A."/>
            <person name="Barry K."/>
            <person name="Glavina del Rio T."/>
            <person name="Dalin E."/>
            <person name="Tice H."/>
            <person name="Pitluck S."/>
            <person name="Foster B."/>
            <person name="Bruce D."/>
            <person name="Schmutz J."/>
            <person name="Larimer F."/>
            <person name="Land M."/>
            <person name="Hauser L."/>
            <person name="Kyrpides N."/>
            <person name="Mikhailova N."/>
            <person name="Nelson K."/>
            <person name="Gogarten J.P."/>
            <person name="Noll K."/>
            <person name="Richardson P."/>
        </authorList>
    </citation>
    <scope>NUCLEOTIDE SEQUENCE [LARGE SCALE GENOMIC DNA]</scope>
    <source>
        <strain evidence="3">ATCC BAA-301 / DSM 14385 / NBRC 107922 / TMO</strain>
    </source>
</reference>
<dbReference type="GO" id="GO:0008408">
    <property type="term" value="F:3'-5' exonuclease activity"/>
    <property type="evidence" value="ECO:0007669"/>
    <property type="project" value="TreeGrafter"/>
</dbReference>
<dbReference type="InterPro" id="IPR006054">
    <property type="entry name" value="DnaQ"/>
</dbReference>
<dbReference type="FunFam" id="3.30.420.10:FF:000045">
    <property type="entry name" value="3'-5' exonuclease DinG"/>
    <property type="match status" value="1"/>
</dbReference>
<dbReference type="AlphaFoldDB" id="A8F6Z7"/>
<keyword evidence="3" id="KW-1185">Reference proteome</keyword>
<dbReference type="Pfam" id="PF00929">
    <property type="entry name" value="RNase_T"/>
    <property type="match status" value="1"/>
</dbReference>
<evidence type="ECO:0000313" key="3">
    <source>
        <dbReference type="Proteomes" id="UP000002016"/>
    </source>
</evidence>
<gene>
    <name evidence="2" type="ordered locus">Tlet_1374</name>
</gene>
<reference evidence="2 3" key="2">
    <citation type="journal article" date="2009" name="Proc. Natl. Acad. Sci. U.S.A.">
        <title>On the chimeric nature, thermophilic origin, and phylogenetic placement of the Thermotogales.</title>
        <authorList>
            <person name="Zhaxybayeva O."/>
            <person name="Swithers K.S."/>
            <person name="Lapierre P."/>
            <person name="Fournier G.P."/>
            <person name="Bickhart D.M."/>
            <person name="DeBoy R.T."/>
            <person name="Nelson K.E."/>
            <person name="Nesbo C.L."/>
            <person name="Doolittle W.F."/>
            <person name="Gogarten J.P."/>
            <person name="Noll K.M."/>
        </authorList>
    </citation>
    <scope>NUCLEOTIDE SEQUENCE [LARGE SCALE GENOMIC DNA]</scope>
    <source>
        <strain evidence="3">ATCC BAA-301 / DSM 14385 / NBRC 107922 / TMO</strain>
    </source>
</reference>
<dbReference type="GO" id="GO:0005829">
    <property type="term" value="C:cytosol"/>
    <property type="evidence" value="ECO:0007669"/>
    <property type="project" value="TreeGrafter"/>
</dbReference>
<dbReference type="InterPro" id="IPR012337">
    <property type="entry name" value="RNaseH-like_sf"/>
</dbReference>
<dbReference type="EMBL" id="CP000812">
    <property type="protein sequence ID" value="ABV33931.1"/>
    <property type="molecule type" value="Genomic_DNA"/>
</dbReference>
<evidence type="ECO:0000259" key="1">
    <source>
        <dbReference type="SMART" id="SM00479"/>
    </source>
</evidence>
<sequence length="188" mass="21788">MILNESLFCAMDTETTGIDPMNGDRIVEVAIVPVYKGRILYRSIYHTLVNPKIRIPATIEKIHRITNEDIENAPTIEQVFGQMRSFMRRSIMIFHRAEFDLTFIDISAKEIGIFPPSIDYIDTREISEIIFGEKKALSWLAERFGFEKPNHRALTDAITTAKLFLKMTRKLAGSQIEELVHTWRGQEW</sequence>
<dbReference type="NCBIfam" id="TIGR00573">
    <property type="entry name" value="dnaq"/>
    <property type="match status" value="1"/>
</dbReference>
<dbReference type="Proteomes" id="UP000002016">
    <property type="component" value="Chromosome"/>
</dbReference>
<protein>
    <submittedName>
        <fullName evidence="2">DNA polymerase III, epsilon subunit</fullName>
    </submittedName>
</protein>
<feature type="domain" description="Exonuclease" evidence="1">
    <location>
        <begin position="7"/>
        <end position="173"/>
    </location>
</feature>
<dbReference type="OrthoDB" id="9813328at2"/>
<dbReference type="PANTHER" id="PTHR30231">
    <property type="entry name" value="DNA POLYMERASE III SUBUNIT EPSILON"/>
    <property type="match status" value="1"/>
</dbReference>
<dbReference type="InterPro" id="IPR036397">
    <property type="entry name" value="RNaseH_sf"/>
</dbReference>
<dbReference type="eggNOG" id="COG0847">
    <property type="taxonomic scope" value="Bacteria"/>
</dbReference>